<dbReference type="Gene3D" id="3.40.50.12780">
    <property type="entry name" value="N-terminal domain of ligase-like"/>
    <property type="match status" value="2"/>
</dbReference>
<dbReference type="SUPFAM" id="SSF56801">
    <property type="entry name" value="Acetyl-CoA synthetase-like"/>
    <property type="match status" value="2"/>
</dbReference>
<dbReference type="Proteomes" id="UP000271241">
    <property type="component" value="Unassembled WGS sequence"/>
</dbReference>
<dbReference type="InterPro" id="IPR045851">
    <property type="entry name" value="AMP-bd_C_sf"/>
</dbReference>
<organism evidence="5 6">
    <name type="scientific">Thamnocephalis sphaerospora</name>
    <dbReference type="NCBI Taxonomy" id="78915"/>
    <lineage>
        <taxon>Eukaryota</taxon>
        <taxon>Fungi</taxon>
        <taxon>Fungi incertae sedis</taxon>
        <taxon>Zoopagomycota</taxon>
        <taxon>Zoopagomycotina</taxon>
        <taxon>Zoopagomycetes</taxon>
        <taxon>Zoopagales</taxon>
        <taxon>Sigmoideomycetaceae</taxon>
        <taxon>Thamnocephalis</taxon>
    </lineage>
</organism>
<reference evidence="6" key="1">
    <citation type="journal article" date="2018" name="Nat. Microbiol.">
        <title>Leveraging single-cell genomics to expand the fungal tree of life.</title>
        <authorList>
            <person name="Ahrendt S.R."/>
            <person name="Quandt C.A."/>
            <person name="Ciobanu D."/>
            <person name="Clum A."/>
            <person name="Salamov A."/>
            <person name="Andreopoulos B."/>
            <person name="Cheng J.F."/>
            <person name="Woyke T."/>
            <person name="Pelin A."/>
            <person name="Henrissat B."/>
            <person name="Reynolds N.K."/>
            <person name="Benny G.L."/>
            <person name="Smith M.E."/>
            <person name="James T.Y."/>
            <person name="Grigoriev I.V."/>
        </authorList>
    </citation>
    <scope>NUCLEOTIDE SEQUENCE [LARGE SCALE GENOMIC DNA]</scope>
    <source>
        <strain evidence="6">RSA 1356</strain>
    </source>
</reference>
<evidence type="ECO:0000313" key="5">
    <source>
        <dbReference type="EMBL" id="RKP09167.1"/>
    </source>
</evidence>
<dbReference type="Pfam" id="PF00501">
    <property type="entry name" value="AMP-binding"/>
    <property type="match status" value="2"/>
</dbReference>
<feature type="non-terminal residue" evidence="5">
    <location>
        <position position="1282"/>
    </location>
</feature>
<dbReference type="Gene3D" id="3.30.300.30">
    <property type="match status" value="2"/>
</dbReference>
<dbReference type="InterPro" id="IPR056881">
    <property type="entry name" value="Mug62_dom"/>
</dbReference>
<dbReference type="GO" id="GO:0005829">
    <property type="term" value="C:cytosol"/>
    <property type="evidence" value="ECO:0007669"/>
    <property type="project" value="TreeGrafter"/>
</dbReference>
<feature type="domain" description="AMP-binding enzyme C-terminal" evidence="3">
    <location>
        <begin position="1192"/>
        <end position="1282"/>
    </location>
</feature>
<evidence type="ECO:0000313" key="6">
    <source>
        <dbReference type="Proteomes" id="UP000271241"/>
    </source>
</evidence>
<gene>
    <name evidence="5" type="ORF">THASP1DRAFT_10683</name>
</gene>
<sequence length="1282" mass="141914">MMPQQPRELAPDHIDRYTGTPLSSFATIPSVLRHRAMVQTKSPAYIQVDIKGKEIGSLTWDKLYARAEKISQLLRGRPGMQKGTKVGLVYRRSEVLDFLVAFHGCFLAGMVAVPIITLDSLQELRHILTTTNIALVLSSDANIKALSKDLQQRREDWPAGIDWWKTNDMGSVSAKKRGGEDTLLATGTDLAYLEFSKNLAGELKGVGISHRTMMAQCSAVKSLLTTGTGPGSPSDVVLASVEPRQQMGLIFTALVSVYCGHLTVFVPTAAVETNGLWPHLMTRMRVTIALTDYASLQQVLGSYVREPQLTLGFAKKQPPDLAPLRRLFVDTVLPDPELDRSIVDCLLYPLGCRSGKDVIAPVCSLSEHGGMVLSARDAVSGNVLPPQRTLLLDREHLKRKRVRIIAPDAEQAGDRTSVIEVAVFGPPMPQVTVAIVDPETKALCPGDVVGEIWVDSPALSGGFWGLKKHTQSIFRAQPYFHDASRPGYPEQLEQEFLRTGLLGFMIDGDLVTLGFYEDQVHQLVTPPPEDDPALVEMPEGDLLEPGMRIHFASNLTYTVMTKVDGVTACAVFDVFENDDFLTVVLLESKIREDDVPDMVQLAINVLEQYHNLVVYCVCVSTPGALPRVHRNGRHDVNREACRRDFQQGKLQYMHVHMNIVNAIKPLSAFGEQEIPESSFRSGKPQHTGIAPEAQVFDDRTGMDMDRFQSITDILIWRASVCAEDPAYVQLDARGREAKSLSFRKFSARVSNIAHFLVDKKGLRPGDHVLLMLPHGLDYVAAIHACLVLGVVAIPIAQLDTERLGEDIPALLALADDFQIRYLIMNQASEDIMRSKAVQQAIRTQGGAERIPSVINMAKAPTRKDRPLGSDGGFRLDDRWLRPDHTALIMVHFDADWRRTAVRLSHAAIIAQCRVQRLDCLLVPSRPLVACVRSYNGMGLLQSCMLGLYVGCQTLLMSPADLFAHPQSYFEVLHHYKVKDVYCTYPMLQHAMRSMDNADYRLYSLQNIKCMMIACDGRPRPDIYAKLVQFFLANRLDDIAITTVYSPAINPLVSSRAYLQTQPQPVLVDLRSLRHGKIVVLDEGDPAPSVLLHDAGKVPRSTMVAIVNPVNRRLCPPCEVGEIWVASACNAIGFAGPESQYEADMFHAHIEDGDPRLEYTRTGDLGFLYPDANAKGPGVTEQFLYYLGPMDSTFDVRGLCYFPADVELTVEQSHASIATDGWCVFPELTAIVRINGAKTEQDALATIPSMVNAVLDAHQLILNQVVFVGSEGLPRSRLGEKRR</sequence>
<dbReference type="PANTHER" id="PTHR22754">
    <property type="entry name" value="DISCO-INTERACTING PROTEIN 2 DIP2 -RELATED"/>
    <property type="match status" value="1"/>
</dbReference>
<dbReference type="Pfam" id="PF23024">
    <property type="entry name" value="AMP-dom_DIP2-like"/>
    <property type="match status" value="1"/>
</dbReference>
<name>A0A4P9XSR5_9FUNG</name>
<dbReference type="Pfam" id="PF24919">
    <property type="entry name" value="Mug62"/>
    <property type="match status" value="1"/>
</dbReference>
<evidence type="ECO:0008006" key="7">
    <source>
        <dbReference type="Google" id="ProtNLM"/>
    </source>
</evidence>
<proteinExistence type="predicted"/>
<feature type="domain" description="AMP-dependent synthetase/ligase" evidence="2">
    <location>
        <begin position="33"/>
        <end position="327"/>
    </location>
</feature>
<dbReference type="InterPro" id="IPR000873">
    <property type="entry name" value="AMP-dep_synth/lig_dom"/>
</dbReference>
<keyword evidence="6" id="KW-1185">Reference proteome</keyword>
<dbReference type="InterPro" id="IPR042099">
    <property type="entry name" value="ANL_N_sf"/>
</dbReference>
<feature type="domain" description="AMP-dependent synthetase/ligase" evidence="2">
    <location>
        <begin position="721"/>
        <end position="1132"/>
    </location>
</feature>
<dbReference type="InterPro" id="IPR025110">
    <property type="entry name" value="AMP-bd_C"/>
</dbReference>
<dbReference type="PANTHER" id="PTHR22754:SF32">
    <property type="entry name" value="DISCO-INTERACTING PROTEIN 2"/>
    <property type="match status" value="1"/>
</dbReference>
<evidence type="ECO:0000259" key="2">
    <source>
        <dbReference type="Pfam" id="PF00501"/>
    </source>
</evidence>
<keyword evidence="1" id="KW-1133">Transmembrane helix</keyword>
<feature type="transmembrane region" description="Helical" evidence="1">
    <location>
        <begin position="95"/>
        <end position="116"/>
    </location>
</feature>
<evidence type="ECO:0000259" key="4">
    <source>
        <dbReference type="Pfam" id="PF24919"/>
    </source>
</evidence>
<dbReference type="STRING" id="78915.A0A4P9XSR5"/>
<accession>A0A4P9XSR5</accession>
<dbReference type="EMBL" id="KZ992536">
    <property type="protein sequence ID" value="RKP09167.1"/>
    <property type="molecule type" value="Genomic_DNA"/>
</dbReference>
<evidence type="ECO:0000256" key="1">
    <source>
        <dbReference type="SAM" id="Phobius"/>
    </source>
</evidence>
<evidence type="ECO:0000259" key="3">
    <source>
        <dbReference type="Pfam" id="PF23024"/>
    </source>
</evidence>
<dbReference type="OrthoDB" id="69964at2759"/>
<keyword evidence="1" id="KW-0472">Membrane</keyword>
<feature type="domain" description="Meiotically up-regulated gene 62 protein-like alpha-beta" evidence="4">
    <location>
        <begin position="516"/>
        <end position="664"/>
    </location>
</feature>
<protein>
    <recommendedName>
        <fullName evidence="7">AMP-dependent synthetase/ligase domain-containing protein</fullName>
    </recommendedName>
</protein>
<keyword evidence="1" id="KW-0812">Transmembrane</keyword>